<dbReference type="InterPro" id="IPR007374">
    <property type="entry name" value="ASCH_domain"/>
</dbReference>
<evidence type="ECO:0000313" key="2">
    <source>
        <dbReference type="EMBL" id="SOY30076.1"/>
    </source>
</evidence>
<dbReference type="OrthoDB" id="359066at2"/>
<gene>
    <name evidence="2" type="ORF">AMURIS_02799</name>
</gene>
<protein>
    <submittedName>
        <fullName evidence="2">ASCH domain protein</fullName>
    </submittedName>
</protein>
<dbReference type="AlphaFoldDB" id="A0A2K4ZI47"/>
<proteinExistence type="predicted"/>
<dbReference type="Proteomes" id="UP000236311">
    <property type="component" value="Unassembled WGS sequence"/>
</dbReference>
<dbReference type="Pfam" id="PF04266">
    <property type="entry name" value="ASCH"/>
    <property type="match status" value="1"/>
</dbReference>
<dbReference type="EMBL" id="OFSM01000013">
    <property type="protein sequence ID" value="SOY30076.1"/>
    <property type="molecule type" value="Genomic_DNA"/>
</dbReference>
<evidence type="ECO:0000259" key="1">
    <source>
        <dbReference type="Pfam" id="PF04266"/>
    </source>
</evidence>
<accession>A0A2K4ZI47</accession>
<dbReference type="RefSeq" id="WP_103240136.1">
    <property type="nucleotide sequence ID" value="NZ_JANJZD010000012.1"/>
</dbReference>
<name>A0A2K4ZI47_9FIRM</name>
<dbReference type="InterPro" id="IPR015947">
    <property type="entry name" value="PUA-like_sf"/>
</dbReference>
<feature type="domain" description="ASCH" evidence="1">
    <location>
        <begin position="4"/>
        <end position="96"/>
    </location>
</feature>
<organism evidence="2 3">
    <name type="scientific">Acetatifactor muris</name>
    <dbReference type="NCBI Taxonomy" id="879566"/>
    <lineage>
        <taxon>Bacteria</taxon>
        <taxon>Bacillati</taxon>
        <taxon>Bacillota</taxon>
        <taxon>Clostridia</taxon>
        <taxon>Lachnospirales</taxon>
        <taxon>Lachnospiraceae</taxon>
        <taxon>Acetatifactor</taxon>
    </lineage>
</organism>
<reference evidence="2 3" key="1">
    <citation type="submission" date="2018-01" db="EMBL/GenBank/DDBJ databases">
        <authorList>
            <person name="Gaut B.S."/>
            <person name="Morton B.R."/>
            <person name="Clegg M.T."/>
            <person name="Duvall M.R."/>
        </authorList>
    </citation>
    <scope>NUCLEOTIDE SEQUENCE [LARGE SCALE GENOMIC DNA]</scope>
    <source>
        <strain evidence="2">GP69</strain>
    </source>
</reference>
<keyword evidence="3" id="KW-1185">Reference proteome</keyword>
<dbReference type="CDD" id="cd06554">
    <property type="entry name" value="ASCH_ASC-1_like"/>
    <property type="match status" value="1"/>
</dbReference>
<dbReference type="Gene3D" id="2.30.130.30">
    <property type="entry name" value="Hypothetical protein"/>
    <property type="match status" value="1"/>
</dbReference>
<evidence type="ECO:0000313" key="3">
    <source>
        <dbReference type="Proteomes" id="UP000236311"/>
    </source>
</evidence>
<dbReference type="SUPFAM" id="SSF88697">
    <property type="entry name" value="PUA domain-like"/>
    <property type="match status" value="1"/>
</dbReference>
<sequence>MKAITVWQPWAQLLAEGKKHDETRSWRTNYRGEILIHAAKKPYSQTERLMTAESRKKIRDTLGLGFINWREKIPTGVIIGKAILRDCKLIDQAYHDFIKELCPEEFLYGDFTVGRYAWRLEEPEIFKNPIPASGKQGLWNFDGSIWIRNGELFIKEAEHGRENGRID</sequence>